<dbReference type="CDD" id="cd00093">
    <property type="entry name" value="HTH_XRE"/>
    <property type="match status" value="1"/>
</dbReference>
<evidence type="ECO:0000256" key="1">
    <source>
        <dbReference type="ARBA" id="ARBA00023125"/>
    </source>
</evidence>
<dbReference type="PROSITE" id="PS50943">
    <property type="entry name" value="HTH_CROC1"/>
    <property type="match status" value="1"/>
</dbReference>
<dbReference type="OrthoDB" id="290878at2"/>
<dbReference type="Pfam" id="PF01381">
    <property type="entry name" value="HTH_3"/>
    <property type="match status" value="1"/>
</dbReference>
<proteinExistence type="predicted"/>
<name>A0A2I0QVN7_9BACI</name>
<organism evidence="4 5">
    <name type="scientific">Halalkalibacillus sediminis</name>
    <dbReference type="NCBI Taxonomy" id="2018042"/>
    <lineage>
        <taxon>Bacteria</taxon>
        <taxon>Bacillati</taxon>
        <taxon>Bacillota</taxon>
        <taxon>Bacilli</taxon>
        <taxon>Bacillales</taxon>
        <taxon>Bacillaceae</taxon>
        <taxon>Halalkalibacillus</taxon>
    </lineage>
</organism>
<gene>
    <name evidence="4" type="ORF">CEY16_01245</name>
</gene>
<keyword evidence="1" id="KW-0238">DNA-binding</keyword>
<dbReference type="PANTHER" id="PTHR46797">
    <property type="entry name" value="HTH-TYPE TRANSCRIPTIONAL REGULATOR"/>
    <property type="match status" value="1"/>
</dbReference>
<dbReference type="RefSeq" id="WP_101330155.1">
    <property type="nucleotide sequence ID" value="NZ_PJNH01000001.1"/>
</dbReference>
<dbReference type="GO" id="GO:0003700">
    <property type="term" value="F:DNA-binding transcription factor activity"/>
    <property type="evidence" value="ECO:0007669"/>
    <property type="project" value="TreeGrafter"/>
</dbReference>
<dbReference type="AlphaFoldDB" id="A0A2I0QVN7"/>
<dbReference type="InterPro" id="IPR050807">
    <property type="entry name" value="TransReg_Diox_bact_type"/>
</dbReference>
<dbReference type="SUPFAM" id="SSF48452">
    <property type="entry name" value="TPR-like"/>
    <property type="match status" value="1"/>
</dbReference>
<dbReference type="GO" id="GO:0005829">
    <property type="term" value="C:cytosol"/>
    <property type="evidence" value="ECO:0007669"/>
    <property type="project" value="TreeGrafter"/>
</dbReference>
<comment type="caution">
    <text evidence="4">The sequence shown here is derived from an EMBL/GenBank/DDBJ whole genome shotgun (WGS) entry which is preliminary data.</text>
</comment>
<dbReference type="InterPro" id="IPR001387">
    <property type="entry name" value="Cro/C1-type_HTH"/>
</dbReference>
<evidence type="ECO:0000256" key="2">
    <source>
        <dbReference type="SAM" id="Coils"/>
    </source>
</evidence>
<dbReference type="Gene3D" id="1.25.40.10">
    <property type="entry name" value="Tetratricopeptide repeat domain"/>
    <property type="match status" value="2"/>
</dbReference>
<dbReference type="InterPro" id="IPR011990">
    <property type="entry name" value="TPR-like_helical_dom_sf"/>
</dbReference>
<evidence type="ECO:0000313" key="4">
    <source>
        <dbReference type="EMBL" id="PKR78411.1"/>
    </source>
</evidence>
<feature type="domain" description="HTH cro/C1-type" evidence="3">
    <location>
        <begin position="8"/>
        <end position="61"/>
    </location>
</feature>
<reference evidence="4 5" key="1">
    <citation type="submission" date="2017-06" db="EMBL/GenBank/DDBJ databases">
        <title>the draft geome sequence of Illustriluteabacillus marina B3227.</title>
        <authorList>
            <person name="He R.-H."/>
            <person name="Du Z.-J."/>
        </authorList>
    </citation>
    <scope>NUCLEOTIDE SEQUENCE [LARGE SCALE GENOMIC DNA]</scope>
    <source>
        <strain evidence="4 5">B3227</strain>
    </source>
</reference>
<keyword evidence="2" id="KW-0175">Coiled coil</keyword>
<evidence type="ECO:0000313" key="5">
    <source>
        <dbReference type="Proteomes" id="UP000243524"/>
    </source>
</evidence>
<dbReference type="InterPro" id="IPR010982">
    <property type="entry name" value="Lambda_DNA-bd_dom_sf"/>
</dbReference>
<keyword evidence="5" id="KW-1185">Reference proteome</keyword>
<dbReference type="Proteomes" id="UP000243524">
    <property type="component" value="Unassembled WGS sequence"/>
</dbReference>
<dbReference type="SMART" id="SM00530">
    <property type="entry name" value="HTH_XRE"/>
    <property type="match status" value="1"/>
</dbReference>
<dbReference type="PANTHER" id="PTHR46797:SF1">
    <property type="entry name" value="METHYLPHOSPHONATE SYNTHASE"/>
    <property type="match status" value="1"/>
</dbReference>
<evidence type="ECO:0000259" key="3">
    <source>
        <dbReference type="PROSITE" id="PS50943"/>
    </source>
</evidence>
<dbReference type="EMBL" id="PJNH01000001">
    <property type="protein sequence ID" value="PKR78411.1"/>
    <property type="molecule type" value="Genomic_DNA"/>
</dbReference>
<dbReference type="SUPFAM" id="SSF47413">
    <property type="entry name" value="lambda repressor-like DNA-binding domains"/>
    <property type="match status" value="1"/>
</dbReference>
<dbReference type="GO" id="GO:0003677">
    <property type="term" value="F:DNA binding"/>
    <property type="evidence" value="ECO:0007669"/>
    <property type="project" value="UniProtKB-KW"/>
</dbReference>
<accession>A0A2I0QVN7</accession>
<protein>
    <submittedName>
        <fullName evidence="4">XRE family transcriptional regulator</fullName>
    </submittedName>
</protein>
<feature type="coiled-coil region" evidence="2">
    <location>
        <begin position="44"/>
        <end position="87"/>
    </location>
</feature>
<sequence length="400" mass="47184">MESLGSRIKSLRKKRKLTLEGLAANQMTKGMLSLIENDKAKPSMESLTYIAERLNVEVNELLEQVSMSELREQLKEAEDLFDKEDFKELKNHLHSIMDKDLPLSFETGRLYELYGRALFNLKEEGWKKFIDHAEKTFIQLKMFNEAAKLAIFPLLIHFENFEYENALEKLYQKKEYFEEIGAHLDVLKELDFGYYEVLSLLAVGKYEKASKRLKETIEFSKKNNVLYRIEELYRVAAFYAMMNGQEKDMGFYTDKLIILADFTDSIETKQNVYFIKAHFHNVYTGEYDKALEWINRFNELDDNKSIKLSYVEIGKSMYGLGKYEEALDNLLNFEIIDEWVHPFDLSMGYVTDAYIARCYFHLDNIDKAKEHVYRAKEKIDPLPDTPYKTFIYDTIKLIES</sequence>